<proteinExistence type="predicted"/>
<keyword evidence="3" id="KW-0804">Transcription</keyword>
<evidence type="ECO:0000256" key="3">
    <source>
        <dbReference type="ARBA" id="ARBA00023163"/>
    </source>
</evidence>
<dbReference type="RefSeq" id="WP_347920932.1">
    <property type="nucleotide sequence ID" value="NZ_JBDXMX010000004.1"/>
</dbReference>
<dbReference type="Gene3D" id="1.10.10.10">
    <property type="entry name" value="Winged helix-like DNA-binding domain superfamily/Winged helix DNA-binding domain"/>
    <property type="match status" value="1"/>
</dbReference>
<evidence type="ECO:0000313" key="6">
    <source>
        <dbReference type="Proteomes" id="UP001484097"/>
    </source>
</evidence>
<dbReference type="InterPro" id="IPR036388">
    <property type="entry name" value="WH-like_DNA-bd_sf"/>
</dbReference>
<comment type="caution">
    <text evidence="5">The sequence shown here is derived from an EMBL/GenBank/DDBJ whole genome shotgun (WGS) entry which is preliminary data.</text>
</comment>
<dbReference type="InterPro" id="IPR036390">
    <property type="entry name" value="WH_DNA-bd_sf"/>
</dbReference>
<accession>A0ABV0IJI1</accession>
<organism evidence="5 6">
    <name type="scientific">Citricoccus nitrophenolicus</name>
    <dbReference type="NCBI Taxonomy" id="863575"/>
    <lineage>
        <taxon>Bacteria</taxon>
        <taxon>Bacillati</taxon>
        <taxon>Actinomycetota</taxon>
        <taxon>Actinomycetes</taxon>
        <taxon>Micrococcales</taxon>
        <taxon>Micrococcaceae</taxon>
        <taxon>Citricoccus</taxon>
    </lineage>
</organism>
<evidence type="ECO:0000256" key="2">
    <source>
        <dbReference type="ARBA" id="ARBA00023125"/>
    </source>
</evidence>
<dbReference type="Pfam" id="PF13412">
    <property type="entry name" value="HTH_24"/>
    <property type="match status" value="1"/>
</dbReference>
<gene>
    <name evidence="5" type="ORF">ABDK96_11550</name>
</gene>
<dbReference type="InterPro" id="IPR019888">
    <property type="entry name" value="Tscrpt_reg_AsnC-like"/>
</dbReference>
<dbReference type="SMART" id="SM00344">
    <property type="entry name" value="HTH_ASNC"/>
    <property type="match status" value="1"/>
</dbReference>
<dbReference type="PROSITE" id="PS50956">
    <property type="entry name" value="HTH_ASNC_2"/>
    <property type="match status" value="1"/>
</dbReference>
<evidence type="ECO:0000259" key="4">
    <source>
        <dbReference type="PROSITE" id="PS50956"/>
    </source>
</evidence>
<keyword evidence="1" id="KW-0805">Transcription regulation</keyword>
<feature type="domain" description="HTH asnC-type" evidence="4">
    <location>
        <begin position="13"/>
        <end position="74"/>
    </location>
</feature>
<dbReference type="PANTHER" id="PTHR30154:SF34">
    <property type="entry name" value="TRANSCRIPTIONAL REGULATOR AZLB"/>
    <property type="match status" value="1"/>
</dbReference>
<reference evidence="5 6" key="1">
    <citation type="submission" date="2024-05" db="EMBL/GenBank/DDBJ databases">
        <authorList>
            <person name="Yi C."/>
        </authorList>
    </citation>
    <scope>NUCLEOTIDE SEQUENCE [LARGE SCALE GENOMIC DNA]</scope>
    <source>
        <strain evidence="5 6">XS13</strain>
    </source>
</reference>
<evidence type="ECO:0000256" key="1">
    <source>
        <dbReference type="ARBA" id="ARBA00023015"/>
    </source>
</evidence>
<name>A0ABV0IJI1_9MICC</name>
<dbReference type="InterPro" id="IPR000485">
    <property type="entry name" value="AsnC-type_HTH_dom"/>
</dbReference>
<protein>
    <submittedName>
        <fullName evidence="5">Winged helix-turn-helix transcriptional regulator</fullName>
    </submittedName>
</protein>
<dbReference type="EMBL" id="JBDXMX010000004">
    <property type="protein sequence ID" value="MEO9248317.1"/>
    <property type="molecule type" value="Genomic_DNA"/>
</dbReference>
<sequence>MSAPQDLRSYRDLDRIDRRLLELLRDNARMTNQALSDALGVAPSTCLACMKRLQQAGGIRRLTIDVDPQALGPSIDALISVRLRPGARL</sequence>
<evidence type="ECO:0000313" key="5">
    <source>
        <dbReference type="EMBL" id="MEO9248317.1"/>
    </source>
</evidence>
<dbReference type="Proteomes" id="UP001484097">
    <property type="component" value="Unassembled WGS sequence"/>
</dbReference>
<dbReference type="SUPFAM" id="SSF46785">
    <property type="entry name" value="Winged helix' DNA-binding domain"/>
    <property type="match status" value="1"/>
</dbReference>
<dbReference type="PANTHER" id="PTHR30154">
    <property type="entry name" value="LEUCINE-RESPONSIVE REGULATORY PROTEIN"/>
    <property type="match status" value="1"/>
</dbReference>
<keyword evidence="6" id="KW-1185">Reference proteome</keyword>
<keyword evidence="2" id="KW-0238">DNA-binding</keyword>
<dbReference type="PRINTS" id="PR00033">
    <property type="entry name" value="HTHASNC"/>
</dbReference>